<dbReference type="EMBL" id="JBHRSM010000009">
    <property type="protein sequence ID" value="MFC3085244.1"/>
    <property type="molecule type" value="Genomic_DNA"/>
</dbReference>
<keyword evidence="5" id="KW-1185">Reference proteome</keyword>
<feature type="domain" description="N-acetyltransferase" evidence="3">
    <location>
        <begin position="4"/>
        <end position="195"/>
    </location>
</feature>
<sequence>MGVTIYHGLHEGLRREAALLYWEAFGGKLGRVMGPEPLALDYFERVIRADLCFAALDGDGRLIGIAGYKIPGGSFAGGSWDDLTGIYGRFGGRWRGGLLWALGREVDNDRFLIDGISVTRAHRSKGIGSMLIAALCNEARERGYPAVRLDVVDTNWRARALYERHGFVAARSQRLGLLGYLFGFSAATTMVRPFSA</sequence>
<dbReference type="InterPro" id="IPR016181">
    <property type="entry name" value="Acyl_CoA_acyltransferase"/>
</dbReference>
<dbReference type="CDD" id="cd04301">
    <property type="entry name" value="NAT_SF"/>
    <property type="match status" value="1"/>
</dbReference>
<comment type="caution">
    <text evidence="4">The sequence shown here is derived from an EMBL/GenBank/DDBJ whole genome shotgun (WGS) entry which is preliminary data.</text>
</comment>
<dbReference type="PANTHER" id="PTHR43420">
    <property type="entry name" value="ACETYLTRANSFERASE"/>
    <property type="match status" value="1"/>
</dbReference>
<dbReference type="PROSITE" id="PS51186">
    <property type="entry name" value="GNAT"/>
    <property type="match status" value="1"/>
</dbReference>
<dbReference type="Proteomes" id="UP001595445">
    <property type="component" value="Unassembled WGS sequence"/>
</dbReference>
<gene>
    <name evidence="4" type="ORF">ACFOD6_04190</name>
</gene>
<name>A0ABV7DT00_9RHOB</name>
<reference evidence="5" key="1">
    <citation type="journal article" date="2019" name="Int. J. Syst. Evol. Microbiol.">
        <title>The Global Catalogue of Microorganisms (GCM) 10K type strain sequencing project: providing services to taxonomists for standard genome sequencing and annotation.</title>
        <authorList>
            <consortium name="The Broad Institute Genomics Platform"/>
            <consortium name="The Broad Institute Genome Sequencing Center for Infectious Disease"/>
            <person name="Wu L."/>
            <person name="Ma J."/>
        </authorList>
    </citation>
    <scope>NUCLEOTIDE SEQUENCE [LARGE SCALE GENOMIC DNA]</scope>
    <source>
        <strain evidence="5">KCTC 62102</strain>
    </source>
</reference>
<accession>A0ABV7DT00</accession>
<keyword evidence="1 4" id="KW-0808">Transferase</keyword>
<dbReference type="GO" id="GO:0016746">
    <property type="term" value="F:acyltransferase activity"/>
    <property type="evidence" value="ECO:0007669"/>
    <property type="project" value="UniProtKB-KW"/>
</dbReference>
<evidence type="ECO:0000313" key="4">
    <source>
        <dbReference type="EMBL" id="MFC3085244.1"/>
    </source>
</evidence>
<dbReference type="RefSeq" id="WP_197646963.1">
    <property type="nucleotide sequence ID" value="NZ_JAEACP010000021.1"/>
</dbReference>
<dbReference type="InterPro" id="IPR000182">
    <property type="entry name" value="GNAT_dom"/>
</dbReference>
<evidence type="ECO:0000259" key="3">
    <source>
        <dbReference type="PROSITE" id="PS51186"/>
    </source>
</evidence>
<protein>
    <submittedName>
        <fullName evidence="4">GNAT family N-acetyltransferase</fullName>
        <ecNumber evidence="4">2.3.1.-</ecNumber>
    </submittedName>
</protein>
<organism evidence="4 5">
    <name type="scientific">Tabrizicola soli</name>
    <dbReference type="NCBI Taxonomy" id="2185115"/>
    <lineage>
        <taxon>Bacteria</taxon>
        <taxon>Pseudomonadati</taxon>
        <taxon>Pseudomonadota</taxon>
        <taxon>Alphaproteobacteria</taxon>
        <taxon>Rhodobacterales</taxon>
        <taxon>Paracoccaceae</taxon>
        <taxon>Tabrizicola</taxon>
    </lineage>
</organism>
<keyword evidence="2 4" id="KW-0012">Acyltransferase</keyword>
<dbReference type="PANTHER" id="PTHR43420:SF44">
    <property type="entry name" value="ACETYLTRANSFERASE YPEA"/>
    <property type="match status" value="1"/>
</dbReference>
<dbReference type="InterPro" id="IPR050680">
    <property type="entry name" value="YpeA/RimI_acetyltransf"/>
</dbReference>
<dbReference type="EC" id="2.3.1.-" evidence="4"/>
<evidence type="ECO:0000256" key="2">
    <source>
        <dbReference type="ARBA" id="ARBA00023315"/>
    </source>
</evidence>
<evidence type="ECO:0000256" key="1">
    <source>
        <dbReference type="ARBA" id="ARBA00022679"/>
    </source>
</evidence>
<proteinExistence type="predicted"/>
<dbReference type="Gene3D" id="3.40.630.30">
    <property type="match status" value="1"/>
</dbReference>
<evidence type="ECO:0000313" key="5">
    <source>
        <dbReference type="Proteomes" id="UP001595445"/>
    </source>
</evidence>
<dbReference type="Pfam" id="PF00583">
    <property type="entry name" value="Acetyltransf_1"/>
    <property type="match status" value="1"/>
</dbReference>
<dbReference type="SUPFAM" id="SSF55729">
    <property type="entry name" value="Acyl-CoA N-acyltransferases (Nat)"/>
    <property type="match status" value="1"/>
</dbReference>